<name>A0A1B4V7W1_9GAMM</name>
<dbReference type="CDD" id="cd00093">
    <property type="entry name" value="HTH_XRE"/>
    <property type="match status" value="1"/>
</dbReference>
<dbReference type="GO" id="GO:0003677">
    <property type="term" value="F:DNA binding"/>
    <property type="evidence" value="ECO:0007669"/>
    <property type="project" value="UniProtKB-KW"/>
</dbReference>
<sequence length="299" mass="33583">MRQTSGSILITNHDFAEFRERMHALAELAGSVNHLAKLAGISQTGLRHYFSSGEPSRPHLVRLAEAVRVNIEWLVTGRGPMRELPRVIRAAIAQNYEQYLLRHDRDDSEDARAAYAAAYNAAFELRVPEVERISAYELKYWYAEHQAGSAEGEALIPVPVYELERLESWPPARGARPVMAIGFTRELLETELRASADSCVGFRVQDDALHPTIRPGDYIVCDTTHPEQLRSGIYVITLGGALMVRRLQQASSGQVSVLRDRRAYRDVLTVDYPLKPDGSESDMQIIGRVVGLCGRRIRM</sequence>
<evidence type="ECO:0000313" key="5">
    <source>
        <dbReference type="EMBL" id="BAU49595.1"/>
    </source>
</evidence>
<accession>A0A1B4V7W1</accession>
<dbReference type="Gene3D" id="2.10.109.10">
    <property type="entry name" value="Umud Fragment, subunit A"/>
    <property type="match status" value="1"/>
</dbReference>
<dbReference type="InterPro" id="IPR010982">
    <property type="entry name" value="Lambda_DNA-bd_dom_sf"/>
</dbReference>
<dbReference type="OrthoDB" id="5959816at2"/>
<dbReference type="KEGG" id="sva:SVA_3047"/>
<proteinExistence type="predicted"/>
<evidence type="ECO:0000256" key="3">
    <source>
        <dbReference type="ARBA" id="ARBA00023163"/>
    </source>
</evidence>
<evidence type="ECO:0000256" key="2">
    <source>
        <dbReference type="ARBA" id="ARBA00023125"/>
    </source>
</evidence>
<dbReference type="SUPFAM" id="SSF47413">
    <property type="entry name" value="lambda repressor-like DNA-binding domains"/>
    <property type="match status" value="1"/>
</dbReference>
<keyword evidence="2" id="KW-0238">DNA-binding</keyword>
<organism evidence="5 6">
    <name type="scientific">Sulfurifustis variabilis</name>
    <dbReference type="NCBI Taxonomy" id="1675686"/>
    <lineage>
        <taxon>Bacteria</taxon>
        <taxon>Pseudomonadati</taxon>
        <taxon>Pseudomonadota</taxon>
        <taxon>Gammaproteobacteria</taxon>
        <taxon>Acidiferrobacterales</taxon>
        <taxon>Acidiferrobacteraceae</taxon>
        <taxon>Sulfurifustis</taxon>
    </lineage>
</organism>
<reference evidence="5 6" key="1">
    <citation type="submission" date="2015-08" db="EMBL/GenBank/DDBJ databases">
        <title>Complete genome sequence of Sulfurifustis variabilis.</title>
        <authorList>
            <person name="Miura A."/>
            <person name="Kojima H."/>
            <person name="Fukui M."/>
        </authorList>
    </citation>
    <scope>NUCLEOTIDE SEQUENCE [LARGE SCALE GENOMIC DNA]</scope>
    <source>
        <strain evidence="6">skN76</strain>
    </source>
</reference>
<protein>
    <submittedName>
        <fullName evidence="5">Peptidase S24</fullName>
    </submittedName>
</protein>
<dbReference type="CDD" id="cd06529">
    <property type="entry name" value="S24_LexA-like"/>
    <property type="match status" value="1"/>
</dbReference>
<dbReference type="InterPro" id="IPR001387">
    <property type="entry name" value="Cro/C1-type_HTH"/>
</dbReference>
<dbReference type="InterPro" id="IPR015927">
    <property type="entry name" value="Peptidase_S24_S26A/B/C"/>
</dbReference>
<evidence type="ECO:0000259" key="4">
    <source>
        <dbReference type="PROSITE" id="PS50943"/>
    </source>
</evidence>
<dbReference type="SUPFAM" id="SSF51306">
    <property type="entry name" value="LexA/Signal peptidase"/>
    <property type="match status" value="1"/>
</dbReference>
<dbReference type="PANTHER" id="PTHR40661:SF3">
    <property type="entry name" value="FELS-1 PROPHAGE TRANSCRIPTIONAL REGULATOR"/>
    <property type="match status" value="1"/>
</dbReference>
<gene>
    <name evidence="5" type="ORF">SVA_3047</name>
</gene>
<keyword evidence="6" id="KW-1185">Reference proteome</keyword>
<dbReference type="PANTHER" id="PTHR40661">
    <property type="match status" value="1"/>
</dbReference>
<evidence type="ECO:0000256" key="1">
    <source>
        <dbReference type="ARBA" id="ARBA00023015"/>
    </source>
</evidence>
<dbReference type="Gene3D" id="1.10.260.40">
    <property type="entry name" value="lambda repressor-like DNA-binding domains"/>
    <property type="match status" value="1"/>
</dbReference>
<dbReference type="Proteomes" id="UP000218899">
    <property type="component" value="Chromosome"/>
</dbReference>
<dbReference type="PROSITE" id="PS50943">
    <property type="entry name" value="HTH_CROC1"/>
    <property type="match status" value="1"/>
</dbReference>
<feature type="domain" description="HTH cro/C1-type" evidence="4">
    <location>
        <begin position="35"/>
        <end position="74"/>
    </location>
</feature>
<dbReference type="InterPro" id="IPR039418">
    <property type="entry name" value="LexA-like"/>
</dbReference>
<dbReference type="InterPro" id="IPR036286">
    <property type="entry name" value="LexA/Signal_pep-like_sf"/>
</dbReference>
<keyword evidence="1" id="KW-0805">Transcription regulation</keyword>
<evidence type="ECO:0000313" key="6">
    <source>
        <dbReference type="Proteomes" id="UP000218899"/>
    </source>
</evidence>
<dbReference type="AlphaFoldDB" id="A0A1B4V7W1"/>
<dbReference type="Pfam" id="PF00717">
    <property type="entry name" value="Peptidase_S24"/>
    <property type="match status" value="1"/>
</dbReference>
<keyword evidence="3" id="KW-0804">Transcription</keyword>
<dbReference type="EMBL" id="AP014936">
    <property type="protein sequence ID" value="BAU49595.1"/>
    <property type="molecule type" value="Genomic_DNA"/>
</dbReference>